<gene>
    <name evidence="3" type="ORF">DDZ13_00695</name>
</gene>
<evidence type="ECO:0000256" key="1">
    <source>
        <dbReference type="SAM" id="MobiDB-lite"/>
    </source>
</evidence>
<keyword evidence="2" id="KW-0812">Transmembrane</keyword>
<dbReference type="InParanoid" id="A0A317ZNG7"/>
<dbReference type="Proteomes" id="UP000247099">
    <property type="component" value="Unassembled WGS sequence"/>
</dbReference>
<dbReference type="AlphaFoldDB" id="A0A317ZNG7"/>
<evidence type="ECO:0000313" key="4">
    <source>
        <dbReference type="Proteomes" id="UP000247099"/>
    </source>
</evidence>
<protein>
    <submittedName>
        <fullName evidence="3">Uncharacterized protein</fullName>
    </submittedName>
</protein>
<evidence type="ECO:0000256" key="2">
    <source>
        <dbReference type="SAM" id="Phobius"/>
    </source>
</evidence>
<organism evidence="3 4">
    <name type="scientific">Coraliomargarita sinensis</name>
    <dbReference type="NCBI Taxonomy" id="2174842"/>
    <lineage>
        <taxon>Bacteria</taxon>
        <taxon>Pseudomonadati</taxon>
        <taxon>Verrucomicrobiota</taxon>
        <taxon>Opitutia</taxon>
        <taxon>Puniceicoccales</taxon>
        <taxon>Coraliomargaritaceae</taxon>
        <taxon>Coraliomargarita</taxon>
    </lineage>
</organism>
<dbReference type="RefSeq" id="WP_110129498.1">
    <property type="nucleotide sequence ID" value="NZ_QHJQ01000001.1"/>
</dbReference>
<keyword evidence="2" id="KW-1133">Transmembrane helix</keyword>
<accession>A0A317ZNG7</accession>
<sequence>MPELTNLTDRISHLRDRKGSSPVVQGGGVPEEPKPSAPKKRRPERKFATDYFMLFVYALLAFALVAQLALIVWLDVI</sequence>
<feature type="transmembrane region" description="Helical" evidence="2">
    <location>
        <begin position="51"/>
        <end position="74"/>
    </location>
</feature>
<feature type="region of interest" description="Disordered" evidence="1">
    <location>
        <begin position="15"/>
        <end position="43"/>
    </location>
</feature>
<evidence type="ECO:0000313" key="3">
    <source>
        <dbReference type="EMBL" id="PXA05418.1"/>
    </source>
</evidence>
<comment type="caution">
    <text evidence="3">The sequence shown here is derived from an EMBL/GenBank/DDBJ whole genome shotgun (WGS) entry which is preliminary data.</text>
</comment>
<reference evidence="3 4" key="1">
    <citation type="submission" date="2018-05" db="EMBL/GenBank/DDBJ databases">
        <title>Coraliomargarita sinensis sp. nov., isolated from a marine solar saltern.</title>
        <authorList>
            <person name="Zhou L.Y."/>
        </authorList>
    </citation>
    <scope>NUCLEOTIDE SEQUENCE [LARGE SCALE GENOMIC DNA]</scope>
    <source>
        <strain evidence="3 4">WN38</strain>
    </source>
</reference>
<name>A0A317ZNG7_9BACT</name>
<proteinExistence type="predicted"/>
<keyword evidence="4" id="KW-1185">Reference proteome</keyword>
<keyword evidence="2" id="KW-0472">Membrane</keyword>
<dbReference type="EMBL" id="QHJQ01000001">
    <property type="protein sequence ID" value="PXA05418.1"/>
    <property type="molecule type" value="Genomic_DNA"/>
</dbReference>